<evidence type="ECO:0000256" key="6">
    <source>
        <dbReference type="PIRSR" id="PIRSR006806-1"/>
    </source>
</evidence>
<dbReference type="AlphaFoldDB" id="A0A642UZX8"/>
<protein>
    <recommendedName>
        <fullName evidence="5 7">5-formyltetrahydrofolate cyclo-ligase</fullName>
        <ecNumber evidence="5 7">6.3.3.2</ecNumber>
    </recommendedName>
</protein>
<gene>
    <name evidence="8" type="ORF">DIURU_001536</name>
</gene>
<dbReference type="InterPro" id="IPR024185">
    <property type="entry name" value="FTHF_cligase-like_sf"/>
</dbReference>
<dbReference type="GO" id="GO:0005739">
    <property type="term" value="C:mitochondrion"/>
    <property type="evidence" value="ECO:0007669"/>
    <property type="project" value="TreeGrafter"/>
</dbReference>
<keyword evidence="3 6" id="KW-0067">ATP-binding</keyword>
<dbReference type="SUPFAM" id="SSF100950">
    <property type="entry name" value="NagB/RpiA/CoA transferase-like"/>
    <property type="match status" value="1"/>
</dbReference>
<accession>A0A642UZX8</accession>
<evidence type="ECO:0000256" key="1">
    <source>
        <dbReference type="ARBA" id="ARBA00010638"/>
    </source>
</evidence>
<dbReference type="NCBIfam" id="TIGR02727">
    <property type="entry name" value="MTHFS_bact"/>
    <property type="match status" value="1"/>
</dbReference>
<dbReference type="EMBL" id="SWFT01000050">
    <property type="protein sequence ID" value="KAA8905108.1"/>
    <property type="molecule type" value="Genomic_DNA"/>
</dbReference>
<evidence type="ECO:0000256" key="4">
    <source>
        <dbReference type="ARBA" id="ARBA00036539"/>
    </source>
</evidence>
<evidence type="ECO:0000313" key="8">
    <source>
        <dbReference type="EMBL" id="KAA8905108.1"/>
    </source>
</evidence>
<keyword evidence="7" id="KW-0460">Magnesium</keyword>
<dbReference type="PANTHER" id="PTHR23407">
    <property type="entry name" value="ATPASE INHIBITOR/5-FORMYLTETRAHYDROFOLATE CYCLO-LIGASE"/>
    <property type="match status" value="1"/>
</dbReference>
<keyword evidence="7" id="KW-0479">Metal-binding</keyword>
<evidence type="ECO:0000256" key="3">
    <source>
        <dbReference type="ARBA" id="ARBA00022840"/>
    </source>
</evidence>
<dbReference type="VEuPathDB" id="FungiDB:DIURU_001536"/>
<organism evidence="8 9">
    <name type="scientific">Diutina rugosa</name>
    <name type="common">Yeast</name>
    <name type="synonym">Candida rugosa</name>
    <dbReference type="NCBI Taxonomy" id="5481"/>
    <lineage>
        <taxon>Eukaryota</taxon>
        <taxon>Fungi</taxon>
        <taxon>Dikarya</taxon>
        <taxon>Ascomycota</taxon>
        <taxon>Saccharomycotina</taxon>
        <taxon>Pichiomycetes</taxon>
        <taxon>Debaryomycetaceae</taxon>
        <taxon>Diutina</taxon>
    </lineage>
</organism>
<feature type="binding site" evidence="6">
    <location>
        <begin position="153"/>
        <end position="161"/>
    </location>
    <ligand>
        <name>ATP</name>
        <dbReference type="ChEBI" id="CHEBI:30616"/>
    </ligand>
</feature>
<evidence type="ECO:0000256" key="7">
    <source>
        <dbReference type="RuleBase" id="RU361279"/>
    </source>
</evidence>
<comment type="cofactor">
    <cofactor evidence="7">
        <name>Mg(2+)</name>
        <dbReference type="ChEBI" id="CHEBI:18420"/>
    </cofactor>
</comment>
<dbReference type="GO" id="GO:0035999">
    <property type="term" value="P:tetrahydrofolate interconversion"/>
    <property type="evidence" value="ECO:0007669"/>
    <property type="project" value="TreeGrafter"/>
</dbReference>
<dbReference type="PANTHER" id="PTHR23407:SF1">
    <property type="entry name" value="5-FORMYLTETRAHYDROFOLATE CYCLO-LIGASE"/>
    <property type="match status" value="1"/>
</dbReference>
<dbReference type="GO" id="GO:0046872">
    <property type="term" value="F:metal ion binding"/>
    <property type="evidence" value="ECO:0007669"/>
    <property type="project" value="UniProtKB-KW"/>
</dbReference>
<evidence type="ECO:0000256" key="5">
    <source>
        <dbReference type="ARBA" id="ARBA00038966"/>
    </source>
</evidence>
<comment type="catalytic activity">
    <reaction evidence="4 7">
        <text>(6S)-5-formyl-5,6,7,8-tetrahydrofolate + ATP = (6R)-5,10-methenyltetrahydrofolate + ADP + phosphate</text>
        <dbReference type="Rhea" id="RHEA:10488"/>
        <dbReference type="ChEBI" id="CHEBI:30616"/>
        <dbReference type="ChEBI" id="CHEBI:43474"/>
        <dbReference type="ChEBI" id="CHEBI:57455"/>
        <dbReference type="ChEBI" id="CHEBI:57457"/>
        <dbReference type="ChEBI" id="CHEBI:456216"/>
        <dbReference type="EC" id="6.3.3.2"/>
    </reaction>
</comment>
<dbReference type="GeneID" id="54780189"/>
<dbReference type="Gene3D" id="3.40.50.10420">
    <property type="entry name" value="NagB/RpiA/CoA transferase-like"/>
    <property type="match status" value="1"/>
</dbReference>
<dbReference type="OrthoDB" id="2015992at2759"/>
<dbReference type="RefSeq" id="XP_034013494.1">
    <property type="nucleotide sequence ID" value="XM_034154090.1"/>
</dbReference>
<dbReference type="Pfam" id="PF01812">
    <property type="entry name" value="5-FTHF_cyc-lig"/>
    <property type="match status" value="1"/>
</dbReference>
<dbReference type="GO" id="GO:0030272">
    <property type="term" value="F:5-formyltetrahydrofolate cyclo-ligase activity"/>
    <property type="evidence" value="ECO:0007669"/>
    <property type="project" value="UniProtKB-EC"/>
</dbReference>
<evidence type="ECO:0000313" key="9">
    <source>
        <dbReference type="Proteomes" id="UP000449547"/>
    </source>
</evidence>
<dbReference type="EC" id="6.3.3.2" evidence="5 7"/>
<evidence type="ECO:0000256" key="2">
    <source>
        <dbReference type="ARBA" id="ARBA00022741"/>
    </source>
</evidence>
<name>A0A642UZX8_DIURU</name>
<proteinExistence type="inferred from homology"/>
<dbReference type="InterPro" id="IPR037171">
    <property type="entry name" value="NagB/RpiA_transferase-like"/>
</dbReference>
<dbReference type="OMA" id="DKWGIPT"/>
<dbReference type="GO" id="GO:0009396">
    <property type="term" value="P:folic acid-containing compound biosynthetic process"/>
    <property type="evidence" value="ECO:0007669"/>
    <property type="project" value="TreeGrafter"/>
</dbReference>
<dbReference type="Proteomes" id="UP000449547">
    <property type="component" value="Unassembled WGS sequence"/>
</dbReference>
<sequence length="211" mass="22491">MASAPQPQSTVKMSKQALRSTLKKTLAALPASAIAAQSASVARHVAALPEYAAARRIALYMSMDAEAQTAPVIHQAFADGKRVFLPRCESAAVPGRKRNHLRMLEVPSEAAVSQLQPQGKYQLREPLSGAEGLDEGLDLIVVPGVAFSAAKARLGHGAGFYDEFFSVYQARHGRLPFLVGVGLEPQLVDNVPTEAHDVPLDAVIVGDAVFR</sequence>
<dbReference type="InterPro" id="IPR002698">
    <property type="entry name" value="FTHF_cligase"/>
</dbReference>
<dbReference type="PIRSF" id="PIRSF006806">
    <property type="entry name" value="FTHF_cligase"/>
    <property type="match status" value="1"/>
</dbReference>
<feature type="binding site" evidence="6">
    <location>
        <begin position="15"/>
        <end position="19"/>
    </location>
    <ligand>
        <name>ATP</name>
        <dbReference type="ChEBI" id="CHEBI:30616"/>
    </ligand>
</feature>
<comment type="similarity">
    <text evidence="1 7">Belongs to the 5-formyltetrahydrofolate cyclo-ligase family.</text>
</comment>
<keyword evidence="2 6" id="KW-0547">Nucleotide-binding</keyword>
<feature type="binding site" evidence="6">
    <location>
        <position position="66"/>
    </location>
    <ligand>
        <name>substrate</name>
    </ligand>
</feature>
<reference evidence="8 9" key="1">
    <citation type="submission" date="2019-07" db="EMBL/GenBank/DDBJ databases">
        <title>Genome assembly of two rare yeast pathogens: Diutina rugosa and Trichomonascus ciferrii.</title>
        <authorList>
            <person name="Mixao V."/>
            <person name="Saus E."/>
            <person name="Hansen A."/>
            <person name="Lass-Flor C."/>
            <person name="Gabaldon T."/>
        </authorList>
    </citation>
    <scope>NUCLEOTIDE SEQUENCE [LARGE SCALE GENOMIC DNA]</scope>
    <source>
        <strain evidence="8 9">CBS 613</strain>
    </source>
</reference>
<keyword evidence="9" id="KW-1185">Reference proteome</keyword>
<dbReference type="GO" id="GO:0005524">
    <property type="term" value="F:ATP binding"/>
    <property type="evidence" value="ECO:0007669"/>
    <property type="project" value="UniProtKB-KW"/>
</dbReference>
<comment type="caution">
    <text evidence="8">The sequence shown here is derived from an EMBL/GenBank/DDBJ whole genome shotgun (WGS) entry which is preliminary data.</text>
</comment>
<feature type="binding site" evidence="6">
    <location>
        <position position="61"/>
    </location>
    <ligand>
        <name>substrate</name>
    </ligand>
</feature>